<evidence type="ECO:0000313" key="3">
    <source>
        <dbReference type="Proteomes" id="UP001146120"/>
    </source>
</evidence>
<organism evidence="2 3">
    <name type="scientific">Lagenidium giganteum</name>
    <dbReference type="NCBI Taxonomy" id="4803"/>
    <lineage>
        <taxon>Eukaryota</taxon>
        <taxon>Sar</taxon>
        <taxon>Stramenopiles</taxon>
        <taxon>Oomycota</taxon>
        <taxon>Peronosporomycetes</taxon>
        <taxon>Pythiales</taxon>
        <taxon>Pythiaceae</taxon>
    </lineage>
</organism>
<reference evidence="2" key="1">
    <citation type="submission" date="2022-11" db="EMBL/GenBank/DDBJ databases">
        <authorList>
            <person name="Morgan W.R."/>
            <person name="Tartar A."/>
        </authorList>
    </citation>
    <scope>NUCLEOTIDE SEQUENCE</scope>
    <source>
        <strain evidence="2">ARSEF 373</strain>
    </source>
</reference>
<dbReference type="InterPro" id="IPR007074">
    <property type="entry name" value="LicD/FKTN/FKRP_NTP_transf"/>
</dbReference>
<comment type="caution">
    <text evidence="2">The sequence shown here is derived from an EMBL/GenBank/DDBJ whole genome shotgun (WGS) entry which is preliminary data.</text>
</comment>
<evidence type="ECO:0000259" key="1">
    <source>
        <dbReference type="Pfam" id="PF04991"/>
    </source>
</evidence>
<dbReference type="AlphaFoldDB" id="A0AAV2YWD6"/>
<sequence>MKELEQEDPTACVELGKGHLEAAFVRSDACFTRHQVQTILINLVLTLSTVLETHDITYWLDSGSFLGAVRHKSIIPFDQDADLGIDLAGYHKLRDSPIELPDSYHLQVWNSSIHPTETRTAELPARVIHKDSGLFVDIFVFMETKDDYGDDVMGPIPSKLFNNCFHCPEIQDVGMLFQVPKKWIFPLATCPFAGARIQCPREPLKYVAYMYGPNYMTPKKYPY</sequence>
<dbReference type="Pfam" id="PF04991">
    <property type="entry name" value="LicD"/>
    <property type="match status" value="1"/>
</dbReference>
<dbReference type="Proteomes" id="UP001146120">
    <property type="component" value="Unassembled WGS sequence"/>
</dbReference>
<gene>
    <name evidence="2" type="ORF">N0F65_008845</name>
</gene>
<dbReference type="GO" id="GO:0009100">
    <property type="term" value="P:glycoprotein metabolic process"/>
    <property type="evidence" value="ECO:0007669"/>
    <property type="project" value="UniProtKB-ARBA"/>
</dbReference>
<dbReference type="PANTHER" id="PTHR43404:SF1">
    <property type="entry name" value="MNN4P"/>
    <property type="match status" value="1"/>
</dbReference>
<accession>A0AAV2YWD6</accession>
<dbReference type="PANTHER" id="PTHR43404">
    <property type="entry name" value="LIPOPOLYSACCHARIDE CHOLINEPHOSPHOTRANSFERASE LICD"/>
    <property type="match status" value="1"/>
</dbReference>
<name>A0AAV2YWD6_9STRA</name>
<protein>
    <recommendedName>
        <fullName evidence="1">LicD/FKTN/FKRP nucleotidyltransferase domain-containing protein</fullName>
    </recommendedName>
</protein>
<keyword evidence="3" id="KW-1185">Reference proteome</keyword>
<dbReference type="InterPro" id="IPR052942">
    <property type="entry name" value="LPS_cholinephosphotransferase"/>
</dbReference>
<reference evidence="2" key="2">
    <citation type="journal article" date="2023" name="Microbiol Resour">
        <title>Decontamination and Annotation of the Draft Genome Sequence of the Oomycete Lagenidium giganteum ARSEF 373.</title>
        <authorList>
            <person name="Morgan W.R."/>
            <person name="Tartar A."/>
        </authorList>
    </citation>
    <scope>NUCLEOTIDE SEQUENCE</scope>
    <source>
        <strain evidence="2">ARSEF 373</strain>
    </source>
</reference>
<proteinExistence type="predicted"/>
<dbReference type="EMBL" id="DAKRPA010000153">
    <property type="protein sequence ID" value="DAZ96884.1"/>
    <property type="molecule type" value="Genomic_DNA"/>
</dbReference>
<feature type="domain" description="LicD/FKTN/FKRP nucleotidyltransferase" evidence="1">
    <location>
        <begin position="53"/>
        <end position="146"/>
    </location>
</feature>
<evidence type="ECO:0000313" key="2">
    <source>
        <dbReference type="EMBL" id="DAZ96884.1"/>
    </source>
</evidence>